<dbReference type="OrthoDB" id="10668154at2759"/>
<dbReference type="GeneID" id="16075453"/>
<evidence type="ECO:0000313" key="2">
    <source>
        <dbReference type="Proteomes" id="UP000007799"/>
    </source>
</evidence>
<dbReference type="OMA" id="NEHIDRS"/>
<accession>F2U7F3</accession>
<evidence type="ECO:0008006" key="3">
    <source>
        <dbReference type="Google" id="ProtNLM"/>
    </source>
</evidence>
<dbReference type="EMBL" id="GL832963">
    <property type="protein sequence ID" value="EGD83370.1"/>
    <property type="molecule type" value="Genomic_DNA"/>
</dbReference>
<gene>
    <name evidence="1" type="ORF">PTSG_03978</name>
</gene>
<dbReference type="AlphaFoldDB" id="F2U7F3"/>
<dbReference type="InParanoid" id="F2U7F3"/>
<dbReference type="KEGG" id="sre:PTSG_03978"/>
<proteinExistence type="predicted"/>
<keyword evidence="2" id="KW-1185">Reference proteome</keyword>
<dbReference type="Proteomes" id="UP000007799">
    <property type="component" value="Unassembled WGS sequence"/>
</dbReference>
<organism evidence="2">
    <name type="scientific">Salpingoeca rosetta (strain ATCC 50818 / BSB-021)</name>
    <dbReference type="NCBI Taxonomy" id="946362"/>
    <lineage>
        <taxon>Eukaryota</taxon>
        <taxon>Choanoflagellata</taxon>
        <taxon>Craspedida</taxon>
        <taxon>Salpingoecidae</taxon>
        <taxon>Salpingoeca</taxon>
    </lineage>
</organism>
<name>F2U7F3_SALR5</name>
<evidence type="ECO:0000313" key="1">
    <source>
        <dbReference type="EMBL" id="EGD83370.1"/>
    </source>
</evidence>
<reference evidence="1" key="1">
    <citation type="submission" date="2009-08" db="EMBL/GenBank/DDBJ databases">
        <title>Annotation of Salpingoeca rosetta.</title>
        <authorList>
            <consortium name="The Broad Institute Genome Sequencing Platform"/>
            <person name="Russ C."/>
            <person name="Cuomo C."/>
            <person name="Burger G."/>
            <person name="Gray M.W."/>
            <person name="Holland P.W.H."/>
            <person name="King N."/>
            <person name="Lang F.B.F."/>
            <person name="Roger A.J."/>
            <person name="Ruiz-Trillo I."/>
            <person name="Young S.K."/>
            <person name="Zeng Q."/>
            <person name="Gargeya S."/>
            <person name="Alvarado L."/>
            <person name="Berlin A."/>
            <person name="Chapman S.B."/>
            <person name="Chen Z."/>
            <person name="Freedman E."/>
            <person name="Gellesch M."/>
            <person name="Goldberg J."/>
            <person name="Griggs A."/>
            <person name="Gujja S."/>
            <person name="Heilman E."/>
            <person name="Heiman D."/>
            <person name="Howarth C."/>
            <person name="Mehta T."/>
            <person name="Neiman D."/>
            <person name="Pearson M."/>
            <person name="Roberts A."/>
            <person name="Saif S."/>
            <person name="Shea T."/>
            <person name="Shenoy N."/>
            <person name="Sisk P."/>
            <person name="Stolte C."/>
            <person name="Sykes S."/>
            <person name="White J."/>
            <person name="Yandava C."/>
            <person name="Haas B."/>
            <person name="Nusbaum C."/>
            <person name="Birren B."/>
        </authorList>
    </citation>
    <scope>NUCLEOTIDE SEQUENCE [LARGE SCALE GENOMIC DNA]</scope>
    <source>
        <strain evidence="1">ATCC 50818</strain>
    </source>
</reference>
<dbReference type="RefSeq" id="XP_004994874.1">
    <property type="nucleotide sequence ID" value="XM_004994817.1"/>
</dbReference>
<protein>
    <recommendedName>
        <fullName evidence="3">Tektin</fullName>
    </recommendedName>
</protein>
<sequence>MHRVHGTFHSTMQPMDLSIRGHNARQRQGKVGGSTIQLNLSRSFDGADQDALTLRREALMTKRKTTQHIRGLKHPTPTSSIRKETNAAMFDFEKDQKALVLSLREVEHAAIQQARKLERTTRKLAAFLEDHCRRAVWLNRESISRRGHVGSVPDAVTFELQNEQRVAKEVLAAVSKQHSINTGASHALNAALKTAASVIKHETKALSLNTESYSGSVQAYPRPQGTPPPVVVQLRDAIRAAASACDDATSLMVSARSDLAQAMKAVDDKLRTAKTRTRSTEADLHQTRGEARTMLHHSRTVAARAEVIFETNRGPREGRFHRIADSATRPRARVYQEAHGERSALHTLETKAVSHRTLAAAQRELAKDIHDLGTKERVLAATVRDCRRYHERDAELLRFRRRCQPGNRVPTRP</sequence>